<evidence type="ECO:0000256" key="1">
    <source>
        <dbReference type="SAM" id="Phobius"/>
    </source>
</evidence>
<feature type="transmembrane region" description="Helical" evidence="1">
    <location>
        <begin position="190"/>
        <end position="209"/>
    </location>
</feature>
<sequence length="365" mass="40498">MLISNSIARGAIGIISVATGISILLYLLRTTPEYIEPRALKCLVPTLAPENNHIPVPVIDRIVCILLPYFEDSMRTDYGRLVMMQLIPFLASIMFLSTVEASREGNHWSLMSCSPFSALFAYMTGIGIYLPTIFVPLTIRGRSRVETTAAGSSVSLARVYALIITQVIVWFSVAVLFAPGATVVGEKNSWIPLSTTVNVVIMLSLWFLYTPLTWFLDVTGVASLKGKTDAQKTEQDRNARRLLRDAFLVTAGINAGLYFVGLFGFWHGTTPVDHILKAFKHGFRVEHLMYAPAYFLLWDHFGAMVGGFFWVLTDARSIVDPLLYLVLSVVVSPGSALMIHAAKREQRLLKYVQSLGSSNKKLKTK</sequence>
<organism evidence="2 3">
    <name type="scientific">Linnemannia gamsii</name>
    <dbReference type="NCBI Taxonomy" id="64522"/>
    <lineage>
        <taxon>Eukaryota</taxon>
        <taxon>Fungi</taxon>
        <taxon>Fungi incertae sedis</taxon>
        <taxon>Mucoromycota</taxon>
        <taxon>Mortierellomycotina</taxon>
        <taxon>Mortierellomycetes</taxon>
        <taxon>Mortierellales</taxon>
        <taxon>Mortierellaceae</taxon>
        <taxon>Linnemannia</taxon>
    </lineage>
</organism>
<protein>
    <submittedName>
        <fullName evidence="2">Uncharacterized protein</fullName>
    </submittedName>
</protein>
<feature type="transmembrane region" description="Helical" evidence="1">
    <location>
        <begin position="119"/>
        <end position="139"/>
    </location>
</feature>
<feature type="transmembrane region" description="Helical" evidence="1">
    <location>
        <begin position="159"/>
        <end position="178"/>
    </location>
</feature>
<dbReference type="EMBL" id="JAAAIN010002032">
    <property type="protein sequence ID" value="KAG0297890.1"/>
    <property type="molecule type" value="Genomic_DNA"/>
</dbReference>
<evidence type="ECO:0000313" key="3">
    <source>
        <dbReference type="Proteomes" id="UP000823405"/>
    </source>
</evidence>
<dbReference type="Proteomes" id="UP000823405">
    <property type="component" value="Unassembled WGS sequence"/>
</dbReference>
<feature type="transmembrane region" description="Helical" evidence="1">
    <location>
        <begin position="6"/>
        <end position="28"/>
    </location>
</feature>
<feature type="transmembrane region" description="Helical" evidence="1">
    <location>
        <begin position="81"/>
        <end position="99"/>
    </location>
</feature>
<gene>
    <name evidence="2" type="ORF">BGZ97_004204</name>
</gene>
<name>A0A9P6QS45_9FUNG</name>
<proteinExistence type="predicted"/>
<feature type="transmembrane region" description="Helical" evidence="1">
    <location>
        <begin position="246"/>
        <end position="268"/>
    </location>
</feature>
<keyword evidence="1" id="KW-1133">Transmembrane helix</keyword>
<comment type="caution">
    <text evidence="2">The sequence shown here is derived from an EMBL/GenBank/DDBJ whole genome shotgun (WGS) entry which is preliminary data.</text>
</comment>
<dbReference type="OrthoDB" id="2331972at2759"/>
<evidence type="ECO:0000313" key="2">
    <source>
        <dbReference type="EMBL" id="KAG0297890.1"/>
    </source>
</evidence>
<keyword evidence="3" id="KW-1185">Reference proteome</keyword>
<feature type="transmembrane region" description="Helical" evidence="1">
    <location>
        <begin position="288"/>
        <end position="310"/>
    </location>
</feature>
<keyword evidence="1" id="KW-0472">Membrane</keyword>
<accession>A0A9P6QS45</accession>
<dbReference type="AlphaFoldDB" id="A0A9P6QS45"/>
<reference evidence="2" key="1">
    <citation type="journal article" date="2020" name="Fungal Divers.">
        <title>Resolving the Mortierellaceae phylogeny through synthesis of multi-gene phylogenetics and phylogenomics.</title>
        <authorList>
            <person name="Vandepol N."/>
            <person name="Liber J."/>
            <person name="Desiro A."/>
            <person name="Na H."/>
            <person name="Kennedy M."/>
            <person name="Barry K."/>
            <person name="Grigoriev I.V."/>
            <person name="Miller A.N."/>
            <person name="O'Donnell K."/>
            <person name="Stajich J.E."/>
            <person name="Bonito G."/>
        </authorList>
    </citation>
    <scope>NUCLEOTIDE SEQUENCE</scope>
    <source>
        <strain evidence="2">NVP60</strain>
    </source>
</reference>
<keyword evidence="1" id="KW-0812">Transmembrane</keyword>
<feature type="transmembrane region" description="Helical" evidence="1">
    <location>
        <begin position="322"/>
        <end position="342"/>
    </location>
</feature>